<reference evidence="1 2" key="1">
    <citation type="submission" date="2023-03" db="EMBL/GenBank/DDBJ databases">
        <title>High-quality genome of Scylla paramamosain provides insights in environmental adaptation.</title>
        <authorList>
            <person name="Zhang L."/>
        </authorList>
    </citation>
    <scope>NUCLEOTIDE SEQUENCE [LARGE SCALE GENOMIC DNA]</scope>
    <source>
        <strain evidence="1">LZ_2023a</strain>
        <tissue evidence="1">Muscle</tissue>
    </source>
</reference>
<protein>
    <submittedName>
        <fullName evidence="1">Uncharacterized protein</fullName>
    </submittedName>
</protein>
<comment type="caution">
    <text evidence="1">The sequence shown here is derived from an EMBL/GenBank/DDBJ whole genome shotgun (WGS) entry which is preliminary data.</text>
</comment>
<evidence type="ECO:0000313" key="2">
    <source>
        <dbReference type="Proteomes" id="UP001487740"/>
    </source>
</evidence>
<dbReference type="AlphaFoldDB" id="A0AAW0TTP3"/>
<organism evidence="1 2">
    <name type="scientific">Scylla paramamosain</name>
    <name type="common">Mud crab</name>
    <dbReference type="NCBI Taxonomy" id="85552"/>
    <lineage>
        <taxon>Eukaryota</taxon>
        <taxon>Metazoa</taxon>
        <taxon>Ecdysozoa</taxon>
        <taxon>Arthropoda</taxon>
        <taxon>Crustacea</taxon>
        <taxon>Multicrustacea</taxon>
        <taxon>Malacostraca</taxon>
        <taxon>Eumalacostraca</taxon>
        <taxon>Eucarida</taxon>
        <taxon>Decapoda</taxon>
        <taxon>Pleocyemata</taxon>
        <taxon>Brachyura</taxon>
        <taxon>Eubrachyura</taxon>
        <taxon>Portunoidea</taxon>
        <taxon>Portunidae</taxon>
        <taxon>Portuninae</taxon>
        <taxon>Scylla</taxon>
    </lineage>
</organism>
<dbReference type="EMBL" id="JARAKH010000024">
    <property type="protein sequence ID" value="KAK8390957.1"/>
    <property type="molecule type" value="Genomic_DNA"/>
</dbReference>
<gene>
    <name evidence="1" type="ORF">O3P69_016957</name>
</gene>
<dbReference type="Proteomes" id="UP001487740">
    <property type="component" value="Unassembled WGS sequence"/>
</dbReference>
<evidence type="ECO:0000313" key="1">
    <source>
        <dbReference type="EMBL" id="KAK8390957.1"/>
    </source>
</evidence>
<keyword evidence="2" id="KW-1185">Reference proteome</keyword>
<sequence length="217" mass="24278">MTKARRGDSPYRDLNLRATGSLRCFGHVTTPGKMLSGQDEPLRAVCHYERHANTHAGPGSPHTLTGPRTITNTTRQATSYMNVKNNLTITSRTFPARLQQVHCTVWGSHASGRSRLFTIIRSNVKDCRIHPCPSLDLSFPPSLPSAAMHLMRGVRRYAVKRYTTPKYNMLRGTQLHPKDLSDHGCRSGGFPTPWELCLRSFTELSMMDQGTEGQSQL</sequence>
<proteinExistence type="predicted"/>
<name>A0AAW0TTP3_SCYPA</name>
<accession>A0AAW0TTP3</accession>